<accession>A0A8J3H0C0</accession>
<protein>
    <recommendedName>
        <fullName evidence="9">3-methylmercaptopropionyl-CoA ligase</fullName>
        <ecNumber evidence="8">6.2.1.44</ecNumber>
    </recommendedName>
</protein>
<feature type="domain" description="AMP-binding enzyme C-terminal" evidence="11">
    <location>
        <begin position="435"/>
        <end position="510"/>
    </location>
</feature>
<evidence type="ECO:0000256" key="8">
    <source>
        <dbReference type="ARBA" id="ARBA00066616"/>
    </source>
</evidence>
<reference evidence="12" key="2">
    <citation type="submission" date="2020-09" db="EMBL/GenBank/DDBJ databases">
        <authorList>
            <person name="Sun Q."/>
            <person name="Kim S."/>
        </authorList>
    </citation>
    <scope>NUCLEOTIDE SEQUENCE</scope>
    <source>
        <strain evidence="12">KCTC 42650</strain>
    </source>
</reference>
<dbReference type="PANTHER" id="PTHR43767:SF1">
    <property type="entry name" value="NONRIBOSOMAL PEPTIDE SYNTHASE PES1 (EUROFUNG)-RELATED"/>
    <property type="match status" value="1"/>
</dbReference>
<evidence type="ECO:0000256" key="7">
    <source>
        <dbReference type="ARBA" id="ARBA00051915"/>
    </source>
</evidence>
<evidence type="ECO:0000256" key="6">
    <source>
        <dbReference type="ARBA" id="ARBA00022842"/>
    </source>
</evidence>
<dbReference type="InterPro" id="IPR000873">
    <property type="entry name" value="AMP-dep_synth/lig_dom"/>
</dbReference>
<dbReference type="Pfam" id="PF00501">
    <property type="entry name" value="AMP-binding"/>
    <property type="match status" value="1"/>
</dbReference>
<sequence length="529" mass="57771">MSTDPALMPLRKIATYDALLNHHAVANRGRIGLRYGDELYTFDEMNLRANRVANGLMAARLTKDARVTHIGKNDSRFFDILGGCAKSGVVFSPISWRLAPPEMVDLLNDFDVKIVFLDAEMDHVAEAIAVNCPQVQQIIGIGRAFGQAPDFDSWIKAQDDADPRLDVDSEDVLLQIHTSGTTGRPKGAMLSHSNILGLAKHALTGDVGTWGPDDINLVPLPLFHSGGTCFALYGLLVGATTYLVREPRPDLMFDAFGKEKITKAGFVPAVIQMVVNHPDFDRSKVATLQCVYYGGAPITAALLEQAMTLLGCGFHQMFGMTESSTAGTSLFPDEHDVTRPELLKSCGRANSDTQIRIVDADRQDVPAGESGEIVLKSPGIMKGYYKRPEASADVLQDGWYYTGDVGYLTPEGYLYIRDRLKDMIISGGENIYPAEVEQGLARHPAILECGVIGVPSAKWGEEVKACVVLRPGQSATEAEIITHCRSLLAGYKCPKSVDFIDALPRNANGKILKRVLREPYWSATDRQVS</sequence>
<organism evidence="12 13">
    <name type="scientific">Seohaeicola zhoushanensis</name>
    <dbReference type="NCBI Taxonomy" id="1569283"/>
    <lineage>
        <taxon>Bacteria</taxon>
        <taxon>Pseudomonadati</taxon>
        <taxon>Pseudomonadota</taxon>
        <taxon>Alphaproteobacteria</taxon>
        <taxon>Rhodobacterales</taxon>
        <taxon>Roseobacteraceae</taxon>
        <taxon>Seohaeicola</taxon>
    </lineage>
</organism>
<evidence type="ECO:0000256" key="1">
    <source>
        <dbReference type="ARBA" id="ARBA00001946"/>
    </source>
</evidence>
<comment type="similarity">
    <text evidence="2">Belongs to the ATP-dependent AMP-binding enzyme family.</text>
</comment>
<evidence type="ECO:0000256" key="2">
    <source>
        <dbReference type="ARBA" id="ARBA00006432"/>
    </source>
</evidence>
<evidence type="ECO:0000259" key="10">
    <source>
        <dbReference type="Pfam" id="PF00501"/>
    </source>
</evidence>
<keyword evidence="6" id="KW-0460">Magnesium</keyword>
<dbReference type="GO" id="GO:0016878">
    <property type="term" value="F:acid-thiol ligase activity"/>
    <property type="evidence" value="ECO:0007669"/>
    <property type="project" value="UniProtKB-ARBA"/>
</dbReference>
<dbReference type="NCBIfam" id="NF004837">
    <property type="entry name" value="PRK06187.1"/>
    <property type="match status" value="1"/>
</dbReference>
<dbReference type="GO" id="GO:0046872">
    <property type="term" value="F:metal ion binding"/>
    <property type="evidence" value="ECO:0007669"/>
    <property type="project" value="UniProtKB-KW"/>
</dbReference>
<dbReference type="InterPro" id="IPR045851">
    <property type="entry name" value="AMP-bd_C_sf"/>
</dbReference>
<keyword evidence="5" id="KW-0479">Metal-binding</keyword>
<dbReference type="EMBL" id="BNCJ01000013">
    <property type="protein sequence ID" value="GHF62484.1"/>
    <property type="molecule type" value="Genomic_DNA"/>
</dbReference>
<proteinExistence type="inferred from homology"/>
<dbReference type="InterPro" id="IPR050237">
    <property type="entry name" value="ATP-dep_AMP-bd_enzyme"/>
</dbReference>
<dbReference type="PANTHER" id="PTHR43767">
    <property type="entry name" value="LONG-CHAIN-FATTY-ACID--COA LIGASE"/>
    <property type="match status" value="1"/>
</dbReference>
<dbReference type="RefSeq" id="WP_189681629.1">
    <property type="nucleotide sequence ID" value="NZ_BNCJ01000013.1"/>
</dbReference>
<dbReference type="InterPro" id="IPR042099">
    <property type="entry name" value="ANL_N_sf"/>
</dbReference>
<evidence type="ECO:0000259" key="11">
    <source>
        <dbReference type="Pfam" id="PF13193"/>
    </source>
</evidence>
<evidence type="ECO:0000256" key="5">
    <source>
        <dbReference type="ARBA" id="ARBA00022723"/>
    </source>
</evidence>
<feature type="domain" description="AMP-dependent synthetase/ligase" evidence="10">
    <location>
        <begin position="22"/>
        <end position="385"/>
    </location>
</feature>
<keyword evidence="4" id="KW-0436">Ligase</keyword>
<dbReference type="InterPro" id="IPR025110">
    <property type="entry name" value="AMP-bd_C"/>
</dbReference>
<reference evidence="12" key="1">
    <citation type="journal article" date="2014" name="Int. J. Syst. Evol. Microbiol.">
        <title>Complete genome sequence of Corynebacterium casei LMG S-19264T (=DSM 44701T), isolated from a smear-ripened cheese.</title>
        <authorList>
            <consortium name="US DOE Joint Genome Institute (JGI-PGF)"/>
            <person name="Walter F."/>
            <person name="Albersmeier A."/>
            <person name="Kalinowski J."/>
            <person name="Ruckert C."/>
        </authorList>
    </citation>
    <scope>NUCLEOTIDE SEQUENCE</scope>
    <source>
        <strain evidence="12">KCTC 42650</strain>
    </source>
</reference>
<keyword evidence="13" id="KW-1185">Reference proteome</keyword>
<evidence type="ECO:0000256" key="4">
    <source>
        <dbReference type="ARBA" id="ARBA00022598"/>
    </source>
</evidence>
<comment type="cofactor">
    <cofactor evidence="1">
        <name>Mg(2+)</name>
        <dbReference type="ChEBI" id="CHEBI:18420"/>
    </cofactor>
</comment>
<dbReference type="FunFam" id="3.30.300.30:FF:000008">
    <property type="entry name" value="2,3-dihydroxybenzoate-AMP ligase"/>
    <property type="match status" value="1"/>
</dbReference>
<dbReference type="Gene3D" id="3.30.300.30">
    <property type="match status" value="1"/>
</dbReference>
<evidence type="ECO:0000256" key="3">
    <source>
        <dbReference type="ARBA" id="ARBA00011738"/>
    </source>
</evidence>
<evidence type="ECO:0000313" key="13">
    <source>
        <dbReference type="Proteomes" id="UP000626220"/>
    </source>
</evidence>
<comment type="catalytic activity">
    <reaction evidence="7">
        <text>3-(methylsulfanyl)propanoate + ATP + CoA = 3-(methylsulfanyl)propanoyl-CoA + AMP + diphosphate</text>
        <dbReference type="Rhea" id="RHEA:43052"/>
        <dbReference type="ChEBI" id="CHEBI:30616"/>
        <dbReference type="ChEBI" id="CHEBI:33019"/>
        <dbReference type="ChEBI" id="CHEBI:49016"/>
        <dbReference type="ChEBI" id="CHEBI:57287"/>
        <dbReference type="ChEBI" id="CHEBI:82815"/>
        <dbReference type="ChEBI" id="CHEBI:456215"/>
        <dbReference type="EC" id="6.2.1.44"/>
    </reaction>
    <physiologicalReaction direction="left-to-right" evidence="7">
        <dbReference type="Rhea" id="RHEA:43053"/>
    </physiologicalReaction>
</comment>
<dbReference type="Pfam" id="PF13193">
    <property type="entry name" value="AMP-binding_C"/>
    <property type="match status" value="1"/>
</dbReference>
<gene>
    <name evidence="12" type="ORF">GCM10017056_37310</name>
</gene>
<name>A0A8J3H0C0_9RHOB</name>
<dbReference type="EC" id="6.2.1.44" evidence="8"/>
<dbReference type="Gene3D" id="3.40.50.12780">
    <property type="entry name" value="N-terminal domain of ligase-like"/>
    <property type="match status" value="1"/>
</dbReference>
<dbReference type="Proteomes" id="UP000626220">
    <property type="component" value="Unassembled WGS sequence"/>
</dbReference>
<evidence type="ECO:0000313" key="12">
    <source>
        <dbReference type="EMBL" id="GHF62484.1"/>
    </source>
</evidence>
<dbReference type="SUPFAM" id="SSF56801">
    <property type="entry name" value="Acetyl-CoA synthetase-like"/>
    <property type="match status" value="1"/>
</dbReference>
<comment type="subunit">
    <text evidence="3">Homodimer.</text>
</comment>
<evidence type="ECO:0000256" key="9">
    <source>
        <dbReference type="ARBA" id="ARBA00067668"/>
    </source>
</evidence>
<comment type="caution">
    <text evidence="12">The sequence shown here is derived from an EMBL/GenBank/DDBJ whole genome shotgun (WGS) entry which is preliminary data.</text>
</comment>
<dbReference type="AlphaFoldDB" id="A0A8J3H0C0"/>